<dbReference type="RefSeq" id="WP_310459120.1">
    <property type="nucleotide sequence ID" value="NZ_JAVKPH010000042.1"/>
</dbReference>
<dbReference type="Proteomes" id="UP001247754">
    <property type="component" value="Unassembled WGS sequence"/>
</dbReference>
<keyword evidence="3" id="KW-1185">Reference proteome</keyword>
<evidence type="ECO:0000313" key="2">
    <source>
        <dbReference type="EMBL" id="MDR5655007.1"/>
    </source>
</evidence>
<feature type="region of interest" description="Disordered" evidence="1">
    <location>
        <begin position="109"/>
        <end position="137"/>
    </location>
</feature>
<evidence type="ECO:0000313" key="3">
    <source>
        <dbReference type="Proteomes" id="UP001247754"/>
    </source>
</evidence>
<name>A0ABU1FF53_9RHOB</name>
<evidence type="ECO:0008006" key="4">
    <source>
        <dbReference type="Google" id="ProtNLM"/>
    </source>
</evidence>
<comment type="caution">
    <text evidence="2">The sequence shown here is derived from an EMBL/GenBank/DDBJ whole genome shotgun (WGS) entry which is preliminary data.</text>
</comment>
<protein>
    <recommendedName>
        <fullName evidence="4">DUF551 domain-containing protein</fullName>
    </recommendedName>
</protein>
<evidence type="ECO:0000256" key="1">
    <source>
        <dbReference type="SAM" id="MobiDB-lite"/>
    </source>
</evidence>
<gene>
    <name evidence="2" type="ORF">RGD00_20545</name>
</gene>
<accession>A0ABU1FF53</accession>
<organism evidence="2 3">
    <name type="scientific">Ruixingdingia sedimenti</name>
    <dbReference type="NCBI Taxonomy" id="3073604"/>
    <lineage>
        <taxon>Bacteria</taxon>
        <taxon>Pseudomonadati</taxon>
        <taxon>Pseudomonadota</taxon>
        <taxon>Alphaproteobacteria</taxon>
        <taxon>Rhodobacterales</taxon>
        <taxon>Paracoccaceae</taxon>
        <taxon>Ruixingdingia</taxon>
    </lineage>
</organism>
<sequence length="137" mass="15454">MHPTQPEHHPLPLDEALTEGQEPVAWAEMFKSGKVASVRRLRDEYRTVPLYAHPANPAPALDPGWQPIETAPMDGSSFLAWYPTPPMCVDAWDVRRTWWAPEDGRWDTTDMTVDPHDPEAPTHWTPLPAPPRSDMGA</sequence>
<proteinExistence type="predicted"/>
<dbReference type="EMBL" id="JAVKPH010000042">
    <property type="protein sequence ID" value="MDR5655007.1"/>
    <property type="molecule type" value="Genomic_DNA"/>
</dbReference>
<reference evidence="2 3" key="1">
    <citation type="submission" date="2023-09" db="EMBL/GenBank/DDBJ databases">
        <title>Xinfangfangia sedmenti sp. nov., isolated the sedment.</title>
        <authorList>
            <person name="Xu L."/>
        </authorList>
    </citation>
    <scope>NUCLEOTIDE SEQUENCE [LARGE SCALE GENOMIC DNA]</scope>
    <source>
        <strain evidence="2 3">LG-4</strain>
    </source>
</reference>
<feature type="compositionally biased region" description="Basic and acidic residues" evidence="1">
    <location>
        <begin position="109"/>
        <end position="120"/>
    </location>
</feature>